<proteinExistence type="predicted"/>
<comment type="caution">
    <text evidence="4">The sequence shown here is derived from an EMBL/GenBank/DDBJ whole genome shotgun (WGS) entry which is preliminary data.</text>
</comment>
<dbReference type="Gene3D" id="3.40.630.30">
    <property type="match status" value="1"/>
</dbReference>
<gene>
    <name evidence="4" type="ORF">C2I19_02340</name>
</gene>
<dbReference type="Proteomes" id="UP000237082">
    <property type="component" value="Unassembled WGS sequence"/>
</dbReference>
<dbReference type="InterPro" id="IPR050832">
    <property type="entry name" value="Bact_Acetyltransf"/>
</dbReference>
<evidence type="ECO:0000313" key="5">
    <source>
        <dbReference type="Proteomes" id="UP000237082"/>
    </source>
</evidence>
<organism evidence="4 5">
    <name type="scientific">Chromobacterium alticapitis</name>
    <dbReference type="NCBI Taxonomy" id="2073169"/>
    <lineage>
        <taxon>Bacteria</taxon>
        <taxon>Pseudomonadati</taxon>
        <taxon>Pseudomonadota</taxon>
        <taxon>Betaproteobacteria</taxon>
        <taxon>Neisseriales</taxon>
        <taxon>Chromobacteriaceae</taxon>
        <taxon>Chromobacterium</taxon>
    </lineage>
</organism>
<keyword evidence="2" id="KW-0012">Acyltransferase</keyword>
<dbReference type="AlphaFoldDB" id="A0A2S5DKP8"/>
<dbReference type="InterPro" id="IPR000182">
    <property type="entry name" value="GNAT_dom"/>
</dbReference>
<dbReference type="SUPFAM" id="SSF55729">
    <property type="entry name" value="Acyl-CoA N-acyltransferases (Nat)"/>
    <property type="match status" value="1"/>
</dbReference>
<sequence>MTDADIAAVAKLCGDLDYPTTPEQLMPRYAAVRAFPGNEIWVAEWNGQVVGWAHGHGGHLLEGSSYVEIGGIVVDPASRGLGIGRLLLRACEQWAHEQGYARIRLRSGIQRVAAHDFYRRIGYQQKNTSITFALDLPRGE</sequence>
<evidence type="ECO:0000256" key="2">
    <source>
        <dbReference type="ARBA" id="ARBA00023315"/>
    </source>
</evidence>
<dbReference type="GO" id="GO:0016747">
    <property type="term" value="F:acyltransferase activity, transferring groups other than amino-acyl groups"/>
    <property type="evidence" value="ECO:0007669"/>
    <property type="project" value="InterPro"/>
</dbReference>
<dbReference type="OrthoDB" id="510731at2"/>
<keyword evidence="5" id="KW-1185">Reference proteome</keyword>
<evidence type="ECO:0000259" key="3">
    <source>
        <dbReference type="PROSITE" id="PS51186"/>
    </source>
</evidence>
<dbReference type="PANTHER" id="PTHR43877">
    <property type="entry name" value="AMINOALKYLPHOSPHONATE N-ACETYLTRANSFERASE-RELATED-RELATED"/>
    <property type="match status" value="1"/>
</dbReference>
<dbReference type="InterPro" id="IPR016181">
    <property type="entry name" value="Acyl_CoA_acyltransferase"/>
</dbReference>
<evidence type="ECO:0000256" key="1">
    <source>
        <dbReference type="ARBA" id="ARBA00022679"/>
    </source>
</evidence>
<name>A0A2S5DKP8_9NEIS</name>
<evidence type="ECO:0000313" key="4">
    <source>
        <dbReference type="EMBL" id="POZ63634.1"/>
    </source>
</evidence>
<keyword evidence="1 4" id="KW-0808">Transferase</keyword>
<dbReference type="CDD" id="cd04301">
    <property type="entry name" value="NAT_SF"/>
    <property type="match status" value="1"/>
</dbReference>
<dbReference type="PROSITE" id="PS51186">
    <property type="entry name" value="GNAT"/>
    <property type="match status" value="1"/>
</dbReference>
<dbReference type="EMBL" id="PQWB01000011">
    <property type="protein sequence ID" value="POZ63634.1"/>
    <property type="molecule type" value="Genomic_DNA"/>
</dbReference>
<feature type="domain" description="N-acetyltransferase" evidence="3">
    <location>
        <begin position="1"/>
        <end position="140"/>
    </location>
</feature>
<accession>A0A2S5DKP8</accession>
<dbReference type="PANTHER" id="PTHR43877:SF2">
    <property type="entry name" value="AMINOALKYLPHOSPHONATE N-ACETYLTRANSFERASE-RELATED"/>
    <property type="match status" value="1"/>
</dbReference>
<protein>
    <submittedName>
        <fullName evidence="4">GNAT family N-acetyltransferase</fullName>
    </submittedName>
</protein>
<reference evidence="5" key="1">
    <citation type="submission" date="2018-02" db="EMBL/GenBank/DDBJ databases">
        <authorList>
            <person name="O'Hara-Hanley K."/>
            <person name="Soby S."/>
        </authorList>
    </citation>
    <scope>NUCLEOTIDE SEQUENCE [LARGE SCALE GENOMIC DNA]</scope>
    <source>
        <strain evidence="5">MWU14-2602</strain>
    </source>
</reference>
<dbReference type="Pfam" id="PF00583">
    <property type="entry name" value="Acetyltransf_1"/>
    <property type="match status" value="1"/>
</dbReference>